<organism evidence="2 3">
    <name type="scientific">Pseudomonas syringae pv. spinaceae</name>
    <dbReference type="NCBI Taxonomy" id="264459"/>
    <lineage>
        <taxon>Bacteria</taxon>
        <taxon>Pseudomonadati</taxon>
        <taxon>Pseudomonadota</taxon>
        <taxon>Gammaproteobacteria</taxon>
        <taxon>Pseudomonadales</taxon>
        <taxon>Pseudomonadaceae</taxon>
        <taxon>Pseudomonas</taxon>
        <taxon>Pseudomonas syringae</taxon>
    </lineage>
</organism>
<keyword evidence="1" id="KW-0812">Transmembrane</keyword>
<dbReference type="SUPFAM" id="SSF82866">
    <property type="entry name" value="Multidrug efflux transporter AcrB transmembrane domain"/>
    <property type="match status" value="1"/>
</dbReference>
<reference evidence="2 3" key="1">
    <citation type="submission" date="2015-09" db="EMBL/GenBank/DDBJ databases">
        <title>Genome announcement of multiple Pseudomonas syringae strains.</title>
        <authorList>
            <person name="Thakur S."/>
            <person name="Wang P.W."/>
            <person name="Gong Y."/>
            <person name="Weir B.S."/>
            <person name="Guttman D.S."/>
        </authorList>
    </citation>
    <scope>NUCLEOTIDE SEQUENCE [LARGE SCALE GENOMIC DNA]</scope>
    <source>
        <strain evidence="2 3">ICMP16929</strain>
    </source>
</reference>
<protein>
    <submittedName>
        <fullName evidence="2">Endoribonuclease L-PSP</fullName>
    </submittedName>
</protein>
<evidence type="ECO:0000256" key="1">
    <source>
        <dbReference type="SAM" id="Phobius"/>
    </source>
</evidence>
<evidence type="ECO:0000313" key="3">
    <source>
        <dbReference type="Proteomes" id="UP000050384"/>
    </source>
</evidence>
<evidence type="ECO:0000313" key="2">
    <source>
        <dbReference type="EMBL" id="KPY71922.1"/>
    </source>
</evidence>
<gene>
    <name evidence="2" type="ORF">ALO94_200528</name>
</gene>
<sequence>MREQIGGAAVSLLGTLLAAVTTWLSFGLLAISGTPAISNFGLSVSLGLAFSFLLAPWASPRKTARTQVNSGEPQA</sequence>
<dbReference type="AlphaFoldDB" id="A0A0Q0B4H3"/>
<feature type="transmembrane region" description="Helical" evidence="1">
    <location>
        <begin position="12"/>
        <end position="31"/>
    </location>
</feature>
<name>A0A0Q0B4H3_PSESX</name>
<keyword evidence="1" id="KW-0472">Membrane</keyword>
<keyword evidence="1" id="KW-1133">Transmembrane helix</keyword>
<feature type="transmembrane region" description="Helical" evidence="1">
    <location>
        <begin position="37"/>
        <end position="57"/>
    </location>
</feature>
<dbReference type="Proteomes" id="UP000050384">
    <property type="component" value="Unassembled WGS sequence"/>
</dbReference>
<comment type="caution">
    <text evidence="2">The sequence shown here is derived from an EMBL/GenBank/DDBJ whole genome shotgun (WGS) entry which is preliminary data.</text>
</comment>
<proteinExistence type="predicted"/>
<accession>A0A0Q0B4H3</accession>
<dbReference type="PATRIC" id="fig|264459.3.peg.491"/>
<dbReference type="EMBL" id="LJRI01001156">
    <property type="protein sequence ID" value="KPY71922.1"/>
    <property type="molecule type" value="Genomic_DNA"/>
</dbReference>